<sequence length="260" mass="27506">MILTKKMNTLTTTPSGQRILQLHHLDDNNSMLEMFFSVLIKGVYLSGGVILPGVITAGTTTLRVQSYAGVTMDGESVVRIIDETKSVTGVPVGEKALLLCDTTPVTVNRTYVDPVSATTITDAMLQSVGTLQILKASDPGVTLDSDGYPVLSGPGAPILKFYRDTASHITLEGSVPSPVLNQSYSFPYEWQADGNRYFLADRTYTLTALEGGTGTLTVEKSTDGGGSFSAATAPYVLAAGDILRLSVSGLAGFKTVTLKQ</sequence>
<organism evidence="1 2">
    <name type="scientific">Deinococcus cellulosilyticus (strain DSM 18568 / NBRC 106333 / KACC 11606 / 5516J-15)</name>
    <dbReference type="NCBI Taxonomy" id="1223518"/>
    <lineage>
        <taxon>Bacteria</taxon>
        <taxon>Thermotogati</taxon>
        <taxon>Deinococcota</taxon>
        <taxon>Deinococci</taxon>
        <taxon>Deinococcales</taxon>
        <taxon>Deinococcaceae</taxon>
        <taxon>Deinococcus</taxon>
    </lineage>
</organism>
<comment type="caution">
    <text evidence="1">The sequence shown here is derived from an EMBL/GenBank/DDBJ whole genome shotgun (WGS) entry which is preliminary data.</text>
</comment>
<keyword evidence="2" id="KW-1185">Reference proteome</keyword>
<dbReference type="Proteomes" id="UP000321306">
    <property type="component" value="Unassembled WGS sequence"/>
</dbReference>
<reference evidence="1 2" key="1">
    <citation type="submission" date="2019-07" db="EMBL/GenBank/DDBJ databases">
        <title>Whole genome shotgun sequence of Deinococcus cellulosilyticus NBRC 106333.</title>
        <authorList>
            <person name="Hosoyama A."/>
            <person name="Uohara A."/>
            <person name="Ohji S."/>
            <person name="Ichikawa N."/>
        </authorList>
    </citation>
    <scope>NUCLEOTIDE SEQUENCE [LARGE SCALE GENOMIC DNA]</scope>
    <source>
        <strain evidence="1 2">NBRC 106333</strain>
    </source>
</reference>
<name>A0A511N4B8_DEIC1</name>
<dbReference type="AlphaFoldDB" id="A0A511N4B8"/>
<evidence type="ECO:0000313" key="2">
    <source>
        <dbReference type="Proteomes" id="UP000321306"/>
    </source>
</evidence>
<protein>
    <submittedName>
        <fullName evidence="1">Uncharacterized protein</fullName>
    </submittedName>
</protein>
<proteinExistence type="predicted"/>
<gene>
    <name evidence="1" type="ORF">DC3_28560</name>
</gene>
<dbReference type="EMBL" id="BJXB01000012">
    <property type="protein sequence ID" value="GEM47221.1"/>
    <property type="molecule type" value="Genomic_DNA"/>
</dbReference>
<accession>A0A511N4B8</accession>
<evidence type="ECO:0000313" key="1">
    <source>
        <dbReference type="EMBL" id="GEM47221.1"/>
    </source>
</evidence>
<dbReference type="RefSeq" id="WP_146885303.1">
    <property type="nucleotide sequence ID" value="NZ_BJXB01000012.1"/>
</dbReference>